<proteinExistence type="predicted"/>
<dbReference type="AlphaFoldDB" id="A0A286DMU8"/>
<evidence type="ECO:0000256" key="5">
    <source>
        <dbReference type="SAM" id="Phobius"/>
    </source>
</evidence>
<feature type="transmembrane region" description="Helical" evidence="5">
    <location>
        <begin position="298"/>
        <end position="320"/>
    </location>
</feature>
<feature type="transmembrane region" description="Helical" evidence="5">
    <location>
        <begin position="104"/>
        <end position="122"/>
    </location>
</feature>
<feature type="transmembrane region" description="Helical" evidence="5">
    <location>
        <begin position="340"/>
        <end position="362"/>
    </location>
</feature>
<keyword evidence="3 5" id="KW-1133">Transmembrane helix</keyword>
<dbReference type="InterPro" id="IPR051679">
    <property type="entry name" value="DASS-Related_Transporters"/>
</dbReference>
<evidence type="ECO:0000256" key="1">
    <source>
        <dbReference type="ARBA" id="ARBA00004141"/>
    </source>
</evidence>
<name>A0A286DMU8_9GAMM</name>
<evidence type="ECO:0000256" key="3">
    <source>
        <dbReference type="ARBA" id="ARBA00022989"/>
    </source>
</evidence>
<protein>
    <submittedName>
        <fullName evidence="6">Anion transporter</fullName>
    </submittedName>
</protein>
<feature type="transmembrane region" description="Helical" evidence="5">
    <location>
        <begin position="62"/>
        <end position="83"/>
    </location>
</feature>
<dbReference type="PANTHER" id="PTHR43652:SF2">
    <property type="entry name" value="BASIC AMINO ACID ANTIPORTER YFCC-RELATED"/>
    <property type="match status" value="1"/>
</dbReference>
<gene>
    <name evidence="6" type="ORF">SAMN06273570_4564</name>
</gene>
<sequence length="443" mass="47335">MATSTRKGSSVVATDLNFWLTALVVGITIVLWASARLPEFITALLFFTAAMLLKLAPASSVFSGFASSAFWLVLSGFVLGAAIRKVGLAQRWANYLVVPMSQSWPRMVAGTVLLTYLLAFVMPSNMGRIALLMPVVLAMGERAGIKAGSRGSIGLALAVGFGTFQLSASILPANVPNLVLSGAAESAYQLHLQWLPWWVLHMPVVGIGKGMLLIGCLLWLFRATPTPVRQRDVLPGLSRSEWRLIGLLMVTLLLWMTDSLHGLPAAWVGLAAACICLLPRVGFLSGDDFTNGVNFRTCIYIAGILGVATLVVDSGLGRFIANALLSVLPLQDHPSFSNFAVLNALVSLMNFVLTANGVPAMVTPMAQELAQASGFPLLTVIMLQVFAYATPLLPYQASPVVVAMGLGNVPAKAGLQLCATLFLFSVLILLPLDYLWFRLLGYA</sequence>
<feature type="transmembrane region" description="Helical" evidence="5">
    <location>
        <begin position="16"/>
        <end position="33"/>
    </location>
</feature>
<evidence type="ECO:0000256" key="4">
    <source>
        <dbReference type="ARBA" id="ARBA00023136"/>
    </source>
</evidence>
<feature type="transmembrane region" description="Helical" evidence="5">
    <location>
        <begin position="266"/>
        <end position="286"/>
    </location>
</feature>
<reference evidence="7" key="1">
    <citation type="submission" date="2017-09" db="EMBL/GenBank/DDBJ databases">
        <authorList>
            <person name="Varghese N."/>
            <person name="Submissions S."/>
        </authorList>
    </citation>
    <scope>NUCLEOTIDE SEQUENCE [LARGE SCALE GENOMIC DNA]</scope>
    <source>
        <strain evidence="7">JKS000234</strain>
    </source>
</reference>
<feature type="transmembrane region" description="Helical" evidence="5">
    <location>
        <begin position="374"/>
        <end position="393"/>
    </location>
</feature>
<dbReference type="Proteomes" id="UP000219271">
    <property type="component" value="Unassembled WGS sequence"/>
</dbReference>
<feature type="transmembrane region" description="Helical" evidence="5">
    <location>
        <begin position="242"/>
        <end position="260"/>
    </location>
</feature>
<keyword evidence="2 5" id="KW-0812">Transmembrane</keyword>
<keyword evidence="4 5" id="KW-0472">Membrane</keyword>
<evidence type="ECO:0000256" key="2">
    <source>
        <dbReference type="ARBA" id="ARBA00022692"/>
    </source>
</evidence>
<evidence type="ECO:0000313" key="6">
    <source>
        <dbReference type="EMBL" id="SOD60045.1"/>
    </source>
</evidence>
<keyword evidence="7" id="KW-1185">Reference proteome</keyword>
<dbReference type="InterPro" id="IPR001898">
    <property type="entry name" value="SLC13A/DASS"/>
</dbReference>
<comment type="subcellular location">
    <subcellularLocation>
        <location evidence="1">Membrane</location>
        <topology evidence="1">Multi-pass membrane protein</topology>
    </subcellularLocation>
</comment>
<dbReference type="GO" id="GO:0022857">
    <property type="term" value="F:transmembrane transporter activity"/>
    <property type="evidence" value="ECO:0007669"/>
    <property type="project" value="InterPro"/>
</dbReference>
<feature type="transmembrane region" description="Helical" evidence="5">
    <location>
        <begin position="195"/>
        <end position="221"/>
    </location>
</feature>
<feature type="transmembrane region" description="Helical" evidence="5">
    <location>
        <begin position="152"/>
        <end position="175"/>
    </location>
</feature>
<dbReference type="Pfam" id="PF00939">
    <property type="entry name" value="Na_sulph_symp"/>
    <property type="match status" value="1"/>
</dbReference>
<feature type="transmembrane region" description="Helical" evidence="5">
    <location>
        <begin position="40"/>
        <end position="56"/>
    </location>
</feature>
<organism evidence="6 7">
    <name type="scientific">Candidatus Pantoea floridensis</name>
    <dbReference type="NCBI Taxonomy" id="1938870"/>
    <lineage>
        <taxon>Bacteria</taxon>
        <taxon>Pseudomonadati</taxon>
        <taxon>Pseudomonadota</taxon>
        <taxon>Gammaproteobacteria</taxon>
        <taxon>Enterobacterales</taxon>
        <taxon>Erwiniaceae</taxon>
        <taxon>Pantoea</taxon>
    </lineage>
</organism>
<evidence type="ECO:0000313" key="7">
    <source>
        <dbReference type="Proteomes" id="UP000219271"/>
    </source>
</evidence>
<dbReference type="GO" id="GO:0005886">
    <property type="term" value="C:plasma membrane"/>
    <property type="evidence" value="ECO:0007669"/>
    <property type="project" value="TreeGrafter"/>
</dbReference>
<accession>A0A286DMU8</accession>
<dbReference type="EMBL" id="OCMY01000002">
    <property type="protein sequence ID" value="SOD60045.1"/>
    <property type="molecule type" value="Genomic_DNA"/>
</dbReference>
<feature type="transmembrane region" description="Helical" evidence="5">
    <location>
        <begin position="413"/>
        <end position="437"/>
    </location>
</feature>
<dbReference type="PANTHER" id="PTHR43652">
    <property type="entry name" value="BASIC AMINO ACID ANTIPORTER YFCC-RELATED"/>
    <property type="match status" value="1"/>
</dbReference>